<dbReference type="PANTHER" id="PTHR10000:SF25">
    <property type="entry name" value="PHOSPHATASE YKRA-RELATED"/>
    <property type="match status" value="1"/>
</dbReference>
<dbReference type="InterPro" id="IPR036412">
    <property type="entry name" value="HAD-like_sf"/>
</dbReference>
<gene>
    <name evidence="1" type="ORF">SAMN02910293_00261</name>
</gene>
<dbReference type="EMBL" id="FMXP01000003">
    <property type="protein sequence ID" value="SDB05007.1"/>
    <property type="molecule type" value="Genomic_DNA"/>
</dbReference>
<evidence type="ECO:0000313" key="2">
    <source>
        <dbReference type="Proteomes" id="UP000182508"/>
    </source>
</evidence>
<dbReference type="RefSeq" id="WP_018164314.1">
    <property type="nucleotide sequence ID" value="NZ_FMXP01000003.1"/>
</dbReference>
<dbReference type="InterPro" id="IPR023214">
    <property type="entry name" value="HAD_sf"/>
</dbReference>
<reference evidence="1 2" key="1">
    <citation type="submission" date="2016-10" db="EMBL/GenBank/DDBJ databases">
        <authorList>
            <person name="de Groot N.N."/>
        </authorList>
    </citation>
    <scope>NUCLEOTIDE SEQUENCE [LARGE SCALE GENOMIC DNA]</scope>
    <source>
        <strain evidence="1 2">A-4</strain>
    </source>
</reference>
<dbReference type="NCBIfam" id="TIGR01484">
    <property type="entry name" value="HAD-SF-IIB"/>
    <property type="match status" value="1"/>
</dbReference>
<dbReference type="SUPFAM" id="SSF56784">
    <property type="entry name" value="HAD-like"/>
    <property type="match status" value="1"/>
</dbReference>
<protein>
    <recommendedName>
        <fullName evidence="3">Cof subfamily of IIB subfamily of haloacid dehalogenase superfamily/HAD-superfamily hydrolase, subfamily IIB</fullName>
    </recommendedName>
</protein>
<dbReference type="GO" id="GO:0005829">
    <property type="term" value="C:cytosol"/>
    <property type="evidence" value="ECO:0007669"/>
    <property type="project" value="TreeGrafter"/>
</dbReference>
<dbReference type="SFLD" id="SFLDG01140">
    <property type="entry name" value="C2.B:_Phosphomannomutase_and_P"/>
    <property type="match status" value="1"/>
</dbReference>
<keyword evidence="2" id="KW-1185">Reference proteome</keyword>
<proteinExistence type="predicted"/>
<dbReference type="GO" id="GO:0016791">
    <property type="term" value="F:phosphatase activity"/>
    <property type="evidence" value="ECO:0007669"/>
    <property type="project" value="UniProtKB-ARBA"/>
</dbReference>
<dbReference type="Pfam" id="PF08282">
    <property type="entry name" value="Hydrolase_3"/>
    <property type="match status" value="1"/>
</dbReference>
<dbReference type="STRING" id="439219.SAMN02910293_00261"/>
<dbReference type="InterPro" id="IPR006379">
    <property type="entry name" value="HAD-SF_hydro_IIB"/>
</dbReference>
<dbReference type="eggNOG" id="COG0561">
    <property type="taxonomic scope" value="Bacteria"/>
</dbReference>
<evidence type="ECO:0008006" key="3">
    <source>
        <dbReference type="Google" id="ProtNLM"/>
    </source>
</evidence>
<sequence>MTRKIIFLDVDGTLVDYHNRVPESAVRAIRQARKNGHLVFVSTGRSRAEMQDKLWEIGLDGMIGGNGSYVEHEEQVVMHQLIAFEDAVSVVDWLHERGLEFYLESNNGLFASDGFRERAHPVMNEYANRKGISSLEAQEEATAEFLDQMIYGADLYRDDLNKISFILNSYQDHLDSKEKFPNLVANTWGGRGETALFGDLGVKGITKAHAIDVLLEHLGADRQDTIAFGDAKIDIPMLDYCALGVAMGNGGAEILAMADMVTDDVEEDGLYNAFEKLGLIQSK</sequence>
<dbReference type="AlphaFoldDB" id="A0A1G6A9A7"/>
<dbReference type="Gene3D" id="3.30.1240.10">
    <property type="match status" value="1"/>
</dbReference>
<dbReference type="PANTHER" id="PTHR10000">
    <property type="entry name" value="PHOSPHOSERINE PHOSPHATASE"/>
    <property type="match status" value="1"/>
</dbReference>
<dbReference type="NCBIfam" id="TIGR00099">
    <property type="entry name" value="Cof-subfamily"/>
    <property type="match status" value="1"/>
</dbReference>
<organism evidence="1 2">
    <name type="scientific">Streptococcus henryi</name>
    <dbReference type="NCBI Taxonomy" id="439219"/>
    <lineage>
        <taxon>Bacteria</taxon>
        <taxon>Bacillati</taxon>
        <taxon>Bacillota</taxon>
        <taxon>Bacilli</taxon>
        <taxon>Lactobacillales</taxon>
        <taxon>Streptococcaceae</taxon>
        <taxon>Streptococcus</taxon>
    </lineage>
</organism>
<dbReference type="InterPro" id="IPR000150">
    <property type="entry name" value="Cof"/>
</dbReference>
<dbReference type="SFLD" id="SFLDS00003">
    <property type="entry name" value="Haloacid_Dehalogenase"/>
    <property type="match status" value="1"/>
</dbReference>
<evidence type="ECO:0000313" key="1">
    <source>
        <dbReference type="EMBL" id="SDB05007.1"/>
    </source>
</evidence>
<dbReference type="GO" id="GO:0000287">
    <property type="term" value="F:magnesium ion binding"/>
    <property type="evidence" value="ECO:0007669"/>
    <property type="project" value="TreeGrafter"/>
</dbReference>
<accession>A0A1G6A9A7</accession>
<dbReference type="Proteomes" id="UP000182508">
    <property type="component" value="Unassembled WGS sequence"/>
</dbReference>
<name>A0A1G6A9A7_9STRE</name>
<dbReference type="Gene3D" id="3.40.50.1000">
    <property type="entry name" value="HAD superfamily/HAD-like"/>
    <property type="match status" value="1"/>
</dbReference>